<accession>A0ABT9YYA2</accession>
<protein>
    <submittedName>
        <fullName evidence="1">Uncharacterized protein</fullName>
    </submittedName>
</protein>
<dbReference type="EMBL" id="JAUSTZ010000001">
    <property type="protein sequence ID" value="MDQ0224045.1"/>
    <property type="molecule type" value="Genomic_DNA"/>
</dbReference>
<sequence>MSALRNPFQYLRLPRGEFKKIIEICQNNCIYFYLPYEYNGNCSNRLQYWYYKAKIMNKKHCN</sequence>
<keyword evidence="2" id="KW-1185">Reference proteome</keyword>
<comment type="caution">
    <text evidence="1">The sequence shown here is derived from an EMBL/GenBank/DDBJ whole genome shotgun (WGS) entry which is preliminary data.</text>
</comment>
<dbReference type="Proteomes" id="UP001232245">
    <property type="component" value="Unassembled WGS sequence"/>
</dbReference>
<organism evidence="1 2">
    <name type="scientific">Metabacillus niabensis</name>
    <dbReference type="NCBI Taxonomy" id="324854"/>
    <lineage>
        <taxon>Bacteria</taxon>
        <taxon>Bacillati</taxon>
        <taxon>Bacillota</taxon>
        <taxon>Bacilli</taxon>
        <taxon>Bacillales</taxon>
        <taxon>Bacillaceae</taxon>
        <taxon>Metabacillus</taxon>
    </lineage>
</organism>
<evidence type="ECO:0000313" key="2">
    <source>
        <dbReference type="Proteomes" id="UP001232245"/>
    </source>
</evidence>
<reference evidence="1 2" key="1">
    <citation type="submission" date="2023-07" db="EMBL/GenBank/DDBJ databases">
        <title>Genomic Encyclopedia of Type Strains, Phase IV (KMG-IV): sequencing the most valuable type-strain genomes for metagenomic binning, comparative biology and taxonomic classification.</title>
        <authorList>
            <person name="Goeker M."/>
        </authorList>
    </citation>
    <scope>NUCLEOTIDE SEQUENCE [LARGE SCALE GENOMIC DNA]</scope>
    <source>
        <strain evidence="1 2">DSM 17723</strain>
    </source>
</reference>
<proteinExistence type="predicted"/>
<gene>
    <name evidence="1" type="ORF">J2S02_000367</name>
</gene>
<evidence type="ECO:0000313" key="1">
    <source>
        <dbReference type="EMBL" id="MDQ0224045.1"/>
    </source>
</evidence>
<name>A0ABT9YYA2_9BACI</name>